<sequence>WPSGPLQSDLLGTGFPCSGNLLSPSGPDSSAPSLCTPPTVPPVLPSSSVGSAWQLSYSAPSFSVSYLFSSLLSPLLTLPSQQADHRVWTAQRHSWH</sequence>
<organism evidence="1 2">
    <name type="scientific">Anas platyrhynchos</name>
    <name type="common">Mallard</name>
    <name type="synonym">Anas boschas</name>
    <dbReference type="NCBI Taxonomy" id="8839"/>
    <lineage>
        <taxon>Eukaryota</taxon>
        <taxon>Metazoa</taxon>
        <taxon>Chordata</taxon>
        <taxon>Craniata</taxon>
        <taxon>Vertebrata</taxon>
        <taxon>Euteleostomi</taxon>
        <taxon>Archelosauria</taxon>
        <taxon>Archosauria</taxon>
        <taxon>Dinosauria</taxon>
        <taxon>Saurischia</taxon>
        <taxon>Theropoda</taxon>
        <taxon>Coelurosauria</taxon>
        <taxon>Aves</taxon>
        <taxon>Neognathae</taxon>
        <taxon>Galloanserae</taxon>
        <taxon>Anseriformes</taxon>
        <taxon>Anatidae</taxon>
        <taxon>Anatinae</taxon>
        <taxon>Anas</taxon>
    </lineage>
</organism>
<evidence type="ECO:0000313" key="2">
    <source>
        <dbReference type="Proteomes" id="UP000296049"/>
    </source>
</evidence>
<dbReference type="Proteomes" id="UP000296049">
    <property type="component" value="Unassembled WGS sequence"/>
</dbReference>
<protein>
    <submittedName>
        <fullName evidence="1">Uncharacterized protein</fullName>
    </submittedName>
</protein>
<dbReference type="AlphaFoldDB" id="R0KU80"/>
<feature type="non-terminal residue" evidence="1">
    <location>
        <position position="96"/>
    </location>
</feature>
<evidence type="ECO:0000313" key="1">
    <source>
        <dbReference type="EMBL" id="EOA92729.1"/>
    </source>
</evidence>
<gene>
    <name evidence="1" type="ORF">Anapl_18937</name>
</gene>
<dbReference type="HOGENOM" id="CLU_2364860_0_0_1"/>
<name>R0KU80_ANAPL</name>
<keyword evidence="2" id="KW-1185">Reference proteome</keyword>
<accession>R0KU80</accession>
<dbReference type="EMBL" id="KB817411">
    <property type="protein sequence ID" value="EOA92729.1"/>
    <property type="molecule type" value="Genomic_DNA"/>
</dbReference>
<reference evidence="2" key="1">
    <citation type="journal article" date="2013" name="Nat. Genet.">
        <title>The duck genome and transcriptome provide insight into an avian influenza virus reservoir species.</title>
        <authorList>
            <person name="Huang Y."/>
            <person name="Li Y."/>
            <person name="Burt D.W."/>
            <person name="Chen H."/>
            <person name="Zhang Y."/>
            <person name="Qian W."/>
            <person name="Kim H."/>
            <person name="Gan S."/>
            <person name="Zhao Y."/>
            <person name="Li J."/>
            <person name="Yi K."/>
            <person name="Feng H."/>
            <person name="Zhu P."/>
            <person name="Li B."/>
            <person name="Liu Q."/>
            <person name="Fairley S."/>
            <person name="Magor K.E."/>
            <person name="Du Z."/>
            <person name="Hu X."/>
            <person name="Goodman L."/>
            <person name="Tafer H."/>
            <person name="Vignal A."/>
            <person name="Lee T."/>
            <person name="Kim K.W."/>
            <person name="Sheng Z."/>
            <person name="An Y."/>
            <person name="Searle S."/>
            <person name="Herrero J."/>
            <person name="Groenen M.A."/>
            <person name="Crooijmans R.P."/>
            <person name="Faraut T."/>
            <person name="Cai Q."/>
            <person name="Webster R.G."/>
            <person name="Aldridge J.R."/>
            <person name="Warren W.C."/>
            <person name="Bartschat S."/>
            <person name="Kehr S."/>
            <person name="Marz M."/>
            <person name="Stadler P.F."/>
            <person name="Smith J."/>
            <person name="Kraus R.H."/>
            <person name="Zhao Y."/>
            <person name="Ren L."/>
            <person name="Fei J."/>
            <person name="Morisson M."/>
            <person name="Kaiser P."/>
            <person name="Griffin D.K."/>
            <person name="Rao M."/>
            <person name="Pitel F."/>
            <person name="Wang J."/>
            <person name="Li N."/>
        </authorList>
    </citation>
    <scope>NUCLEOTIDE SEQUENCE [LARGE SCALE GENOMIC DNA]</scope>
</reference>
<proteinExistence type="predicted"/>
<feature type="non-terminal residue" evidence="1">
    <location>
        <position position="1"/>
    </location>
</feature>